<dbReference type="EMBL" id="BAABBE010000024">
    <property type="protein sequence ID" value="GAA3670839.1"/>
    <property type="molecule type" value="Genomic_DNA"/>
</dbReference>
<evidence type="ECO:0000313" key="2">
    <source>
        <dbReference type="Proteomes" id="UP001500711"/>
    </source>
</evidence>
<evidence type="ECO:0000313" key="1">
    <source>
        <dbReference type="EMBL" id="GAA3670839.1"/>
    </source>
</evidence>
<protein>
    <submittedName>
        <fullName evidence="1">Uncharacterized protein</fullName>
    </submittedName>
</protein>
<comment type="caution">
    <text evidence="1">The sequence shown here is derived from an EMBL/GenBank/DDBJ whole genome shotgun (WGS) entry which is preliminary data.</text>
</comment>
<dbReference type="RefSeq" id="WP_346134404.1">
    <property type="nucleotide sequence ID" value="NZ_BAABBE010000024.1"/>
</dbReference>
<accession>A0ABP7BXK2</accession>
<reference evidence="2" key="1">
    <citation type="journal article" date="2019" name="Int. J. Syst. Evol. Microbiol.">
        <title>The Global Catalogue of Microorganisms (GCM) 10K type strain sequencing project: providing services to taxonomists for standard genome sequencing and annotation.</title>
        <authorList>
            <consortium name="The Broad Institute Genomics Platform"/>
            <consortium name="The Broad Institute Genome Sequencing Center for Infectious Disease"/>
            <person name="Wu L."/>
            <person name="Ma J."/>
        </authorList>
    </citation>
    <scope>NUCLEOTIDE SEQUENCE [LARGE SCALE GENOMIC DNA]</scope>
    <source>
        <strain evidence="2">JCM 17494</strain>
    </source>
</reference>
<dbReference type="Proteomes" id="UP001500711">
    <property type="component" value="Unassembled WGS sequence"/>
</dbReference>
<sequence length="47" mass="4844">MARFPTTTSKLKVTSSMAGKELTVTVVAVEAGRADGTAESKAVTMRG</sequence>
<proteinExistence type="predicted"/>
<name>A0ABP7BXK2_9PSEU</name>
<gene>
    <name evidence="1" type="ORF">GCM10022267_67110</name>
</gene>
<organism evidence="1 2">
    <name type="scientific">Lentzea roselyniae</name>
    <dbReference type="NCBI Taxonomy" id="531940"/>
    <lineage>
        <taxon>Bacteria</taxon>
        <taxon>Bacillati</taxon>
        <taxon>Actinomycetota</taxon>
        <taxon>Actinomycetes</taxon>
        <taxon>Pseudonocardiales</taxon>
        <taxon>Pseudonocardiaceae</taxon>
        <taxon>Lentzea</taxon>
    </lineage>
</organism>
<keyword evidence="2" id="KW-1185">Reference proteome</keyword>